<dbReference type="Gene3D" id="3.40.50.1820">
    <property type="entry name" value="alpha/beta hydrolase"/>
    <property type="match status" value="2"/>
</dbReference>
<evidence type="ECO:0000256" key="2">
    <source>
        <dbReference type="ARBA" id="ARBA00022670"/>
    </source>
</evidence>
<dbReference type="PANTHER" id="PTHR11010:SF23">
    <property type="entry name" value="SERINE PEPTIDASE"/>
    <property type="match status" value="1"/>
</dbReference>
<evidence type="ECO:0000313" key="7">
    <source>
        <dbReference type="EMBL" id="KAF2215786.1"/>
    </source>
</evidence>
<dbReference type="EMBL" id="ML992665">
    <property type="protein sequence ID" value="KAF2215786.1"/>
    <property type="molecule type" value="Genomic_DNA"/>
</dbReference>
<accession>A0A6A6FQN2</accession>
<dbReference type="Pfam" id="PF05577">
    <property type="entry name" value="Peptidase_S28"/>
    <property type="match status" value="2"/>
</dbReference>
<keyword evidence="5" id="KW-0325">Glycoprotein</keyword>
<name>A0A6A6FQN2_9PEZI</name>
<sequence>MWSPIRLGLLPLLTVVHVEAVFRRGYSPYFEADLAQQHPALAVRADPQPVVQKTFDQLIDHSNPALGTFKQRYWYSTEFWKGEGSPVVVFYGGSDDASEFDFWVNSDYAIPGLIAERVGAAVVLVEQRFLGSSLPYSELTTANLEYLTVDQTLLDLPYFAHNVELPFASKNATSPEVVPWVNFGCSADGAYALYTERLAPGTFWATYSSSASAQAIENFWHYFDAAKTVMAKNCSADVERVVDYLDNIMIHGTQDEFVAIKDKFGAPGLQDKADFMNLINYGPQSYQQASARTHDLWNFCDYIEGVQDRSNTSTEPLPGAEGVGLQQATEGYARWTRDVWIPGRCNQLGPFPGENNTDCFALTDPSNKIFSNLSAVVNFYPGDRYDMWLWCNEASQWWQTGSPEGTPTLVSRLVNVDYFRAQCPKFFPAGPNGETFGIAKGKTADQFNAKYGGWDDPTPEMKRLVIISGQNDAWRAAGFHSDQRPQGHLQDGVDVRSFVTPKANHCTDIYKNAAQIWPEVKVIQDEAVDQIVKWVSEFKAP</sequence>
<keyword evidence="3 6" id="KW-0732">Signal</keyword>
<reference evidence="7" key="1">
    <citation type="journal article" date="2020" name="Stud. Mycol.">
        <title>101 Dothideomycetes genomes: a test case for predicting lifestyles and emergence of pathogens.</title>
        <authorList>
            <person name="Haridas S."/>
            <person name="Albert R."/>
            <person name="Binder M."/>
            <person name="Bloem J."/>
            <person name="Labutti K."/>
            <person name="Salamov A."/>
            <person name="Andreopoulos B."/>
            <person name="Baker S."/>
            <person name="Barry K."/>
            <person name="Bills G."/>
            <person name="Bluhm B."/>
            <person name="Cannon C."/>
            <person name="Castanera R."/>
            <person name="Culley D."/>
            <person name="Daum C."/>
            <person name="Ezra D."/>
            <person name="Gonzalez J."/>
            <person name="Henrissat B."/>
            <person name="Kuo A."/>
            <person name="Liang C."/>
            <person name="Lipzen A."/>
            <person name="Lutzoni F."/>
            <person name="Magnuson J."/>
            <person name="Mondo S."/>
            <person name="Nolan M."/>
            <person name="Ohm R."/>
            <person name="Pangilinan J."/>
            <person name="Park H.-J."/>
            <person name="Ramirez L."/>
            <person name="Alfaro M."/>
            <person name="Sun H."/>
            <person name="Tritt A."/>
            <person name="Yoshinaga Y."/>
            <person name="Zwiers L.-H."/>
            <person name="Turgeon B."/>
            <person name="Goodwin S."/>
            <person name="Spatafora J."/>
            <person name="Crous P."/>
            <person name="Grigoriev I."/>
        </authorList>
    </citation>
    <scope>NUCLEOTIDE SEQUENCE</scope>
    <source>
        <strain evidence="7">SCOH1-5</strain>
    </source>
</reference>
<dbReference type="OrthoDB" id="1735038at2759"/>
<evidence type="ECO:0000256" key="3">
    <source>
        <dbReference type="ARBA" id="ARBA00022729"/>
    </source>
</evidence>
<dbReference type="SUPFAM" id="SSF53474">
    <property type="entry name" value="alpha/beta-Hydrolases"/>
    <property type="match status" value="1"/>
</dbReference>
<proteinExistence type="inferred from homology"/>
<comment type="similarity">
    <text evidence="1">Belongs to the peptidase S28 family.</text>
</comment>
<keyword evidence="4" id="KW-0378">Hydrolase</keyword>
<gene>
    <name evidence="7" type="ORF">CERZMDRAFT_81896</name>
</gene>
<dbReference type="AlphaFoldDB" id="A0A6A6FQN2"/>
<dbReference type="InterPro" id="IPR008758">
    <property type="entry name" value="Peptidase_S28"/>
</dbReference>
<dbReference type="GO" id="GO:0008239">
    <property type="term" value="F:dipeptidyl-peptidase activity"/>
    <property type="evidence" value="ECO:0007669"/>
    <property type="project" value="TreeGrafter"/>
</dbReference>
<evidence type="ECO:0000313" key="8">
    <source>
        <dbReference type="Proteomes" id="UP000799539"/>
    </source>
</evidence>
<feature type="chain" id="PRO_5025560029" evidence="6">
    <location>
        <begin position="21"/>
        <end position="541"/>
    </location>
</feature>
<dbReference type="InterPro" id="IPR029058">
    <property type="entry name" value="AB_hydrolase_fold"/>
</dbReference>
<organism evidence="7 8">
    <name type="scientific">Cercospora zeae-maydis SCOH1-5</name>
    <dbReference type="NCBI Taxonomy" id="717836"/>
    <lineage>
        <taxon>Eukaryota</taxon>
        <taxon>Fungi</taxon>
        <taxon>Dikarya</taxon>
        <taxon>Ascomycota</taxon>
        <taxon>Pezizomycotina</taxon>
        <taxon>Dothideomycetes</taxon>
        <taxon>Dothideomycetidae</taxon>
        <taxon>Mycosphaerellales</taxon>
        <taxon>Mycosphaerellaceae</taxon>
        <taxon>Cercospora</taxon>
    </lineage>
</organism>
<dbReference type="GO" id="GO:0006508">
    <property type="term" value="P:proteolysis"/>
    <property type="evidence" value="ECO:0007669"/>
    <property type="project" value="UniProtKB-KW"/>
</dbReference>
<protein>
    <submittedName>
        <fullName evidence="7">Uncharacterized protein</fullName>
    </submittedName>
</protein>
<feature type="signal peptide" evidence="6">
    <location>
        <begin position="1"/>
        <end position="20"/>
    </location>
</feature>
<evidence type="ECO:0000256" key="6">
    <source>
        <dbReference type="SAM" id="SignalP"/>
    </source>
</evidence>
<dbReference type="GO" id="GO:0070008">
    <property type="term" value="F:serine-type exopeptidase activity"/>
    <property type="evidence" value="ECO:0007669"/>
    <property type="project" value="InterPro"/>
</dbReference>
<evidence type="ECO:0000256" key="5">
    <source>
        <dbReference type="ARBA" id="ARBA00023180"/>
    </source>
</evidence>
<evidence type="ECO:0000256" key="4">
    <source>
        <dbReference type="ARBA" id="ARBA00022801"/>
    </source>
</evidence>
<dbReference type="PANTHER" id="PTHR11010">
    <property type="entry name" value="PROTEASE S28 PRO-X CARBOXYPEPTIDASE-RELATED"/>
    <property type="match status" value="1"/>
</dbReference>
<keyword evidence="8" id="KW-1185">Reference proteome</keyword>
<evidence type="ECO:0000256" key="1">
    <source>
        <dbReference type="ARBA" id="ARBA00011079"/>
    </source>
</evidence>
<dbReference type="Proteomes" id="UP000799539">
    <property type="component" value="Unassembled WGS sequence"/>
</dbReference>
<keyword evidence="2" id="KW-0645">Protease</keyword>